<evidence type="ECO:0000256" key="8">
    <source>
        <dbReference type="ARBA" id="ARBA00023136"/>
    </source>
</evidence>
<keyword evidence="6" id="KW-1133">Transmembrane helix</keyword>
<comment type="caution">
    <text evidence="13">The sequence shown here is derived from an EMBL/GenBank/DDBJ whole genome shotgun (WGS) entry which is preliminary data.</text>
</comment>
<keyword evidence="4" id="KW-0812">Transmembrane</keyword>
<comment type="similarity">
    <text evidence="11">Belongs to the glycosyltransferase 43 family.</text>
</comment>
<dbReference type="GO" id="GO:0015018">
    <property type="term" value="F:galactosylgalactosylxylosylprotein 3-beta-glucuronosyltransferase activity"/>
    <property type="evidence" value="ECO:0007669"/>
    <property type="project" value="InterPro"/>
</dbReference>
<comment type="function">
    <text evidence="11">Involved in the synthesis of glucuronoxylan hemicellulose in secondary cell walls.</text>
</comment>
<accession>A0A8J5QZB4</accession>
<keyword evidence="7 11" id="KW-0333">Golgi apparatus</keyword>
<evidence type="ECO:0000256" key="5">
    <source>
        <dbReference type="ARBA" id="ARBA00022968"/>
    </source>
</evidence>
<dbReference type="Pfam" id="PF03360">
    <property type="entry name" value="Glyco_transf_43"/>
    <property type="match status" value="1"/>
</dbReference>
<evidence type="ECO:0000256" key="3">
    <source>
        <dbReference type="ARBA" id="ARBA00022679"/>
    </source>
</evidence>
<dbReference type="Proteomes" id="UP000729402">
    <property type="component" value="Unassembled WGS sequence"/>
</dbReference>
<keyword evidence="3 11" id="KW-0808">Transferase</keyword>
<dbReference type="PANTHER" id="PTHR10896:SF26">
    <property type="entry name" value="BETA-1,4-XYLOSYLTRANSFERASE IRX9-RELATED"/>
    <property type="match status" value="1"/>
</dbReference>
<dbReference type="OrthoDB" id="675023at2759"/>
<comment type="subcellular location">
    <subcellularLocation>
        <location evidence="1 11">Golgi apparatus membrane</location>
        <topology evidence="1 11">Single-pass type II membrane protein</topology>
    </subcellularLocation>
</comment>
<evidence type="ECO:0000256" key="7">
    <source>
        <dbReference type="ARBA" id="ARBA00023034"/>
    </source>
</evidence>
<keyword evidence="5 11" id="KW-0735">Signal-anchor</keyword>
<dbReference type="EMBL" id="JAAALK010001256">
    <property type="protein sequence ID" value="KAG8043108.1"/>
    <property type="molecule type" value="Genomic_DNA"/>
</dbReference>
<dbReference type="GO" id="GO:0000139">
    <property type="term" value="C:Golgi membrane"/>
    <property type="evidence" value="ECO:0007669"/>
    <property type="project" value="UniProtKB-SubCell"/>
</dbReference>
<evidence type="ECO:0000256" key="6">
    <source>
        <dbReference type="ARBA" id="ARBA00022989"/>
    </source>
</evidence>
<dbReference type="PANTHER" id="PTHR10896">
    <property type="entry name" value="GALACTOSYLGALACTOSYLXYLOSYLPROTEIN 3-BETA-GLUCURONOSYLTRANSFERASE BETA-1,3-GLUCURONYLTRANSFERASE"/>
    <property type="match status" value="1"/>
</dbReference>
<proteinExistence type="inferred from homology"/>
<dbReference type="GO" id="GO:0071555">
    <property type="term" value="P:cell wall organization"/>
    <property type="evidence" value="ECO:0007669"/>
    <property type="project" value="UniProtKB-KW"/>
</dbReference>
<gene>
    <name evidence="13" type="ORF">GUJ93_ZPchr2169g6447</name>
</gene>
<feature type="site" description="Interaction with galactose moiety of substrate glycoprotein" evidence="10">
    <location>
        <position position="226"/>
    </location>
</feature>
<reference evidence="13" key="2">
    <citation type="submission" date="2021-02" db="EMBL/GenBank/DDBJ databases">
        <authorList>
            <person name="Kimball J.A."/>
            <person name="Haas M.W."/>
            <person name="Macchietto M."/>
            <person name="Kono T."/>
            <person name="Duquette J."/>
            <person name="Shao M."/>
        </authorList>
    </citation>
    <scope>NUCLEOTIDE SEQUENCE</scope>
    <source>
        <tissue evidence="13">Fresh leaf tissue</tissue>
    </source>
</reference>
<dbReference type="GO" id="GO:0009834">
    <property type="term" value="P:plant-type secondary cell wall biogenesis"/>
    <property type="evidence" value="ECO:0007669"/>
    <property type="project" value="TreeGrafter"/>
</dbReference>
<keyword evidence="9 11" id="KW-0961">Cell wall biogenesis/degradation</keyword>
<dbReference type="InterPro" id="IPR005027">
    <property type="entry name" value="Glyco_trans_43"/>
</dbReference>
<organism evidence="13 14">
    <name type="scientific">Zizania palustris</name>
    <name type="common">Northern wild rice</name>
    <dbReference type="NCBI Taxonomy" id="103762"/>
    <lineage>
        <taxon>Eukaryota</taxon>
        <taxon>Viridiplantae</taxon>
        <taxon>Streptophyta</taxon>
        <taxon>Embryophyta</taxon>
        <taxon>Tracheophyta</taxon>
        <taxon>Spermatophyta</taxon>
        <taxon>Magnoliopsida</taxon>
        <taxon>Liliopsida</taxon>
        <taxon>Poales</taxon>
        <taxon>Poaceae</taxon>
        <taxon>BOP clade</taxon>
        <taxon>Oryzoideae</taxon>
        <taxon>Oryzeae</taxon>
        <taxon>Zizaniinae</taxon>
        <taxon>Zizania</taxon>
    </lineage>
</organism>
<evidence type="ECO:0000256" key="4">
    <source>
        <dbReference type="ARBA" id="ARBA00022692"/>
    </source>
</evidence>
<evidence type="ECO:0000313" key="14">
    <source>
        <dbReference type="Proteomes" id="UP000729402"/>
    </source>
</evidence>
<dbReference type="AlphaFoldDB" id="A0A8J5QZB4"/>
<evidence type="ECO:0000256" key="11">
    <source>
        <dbReference type="RuleBase" id="RU363127"/>
    </source>
</evidence>
<evidence type="ECO:0000256" key="12">
    <source>
        <dbReference type="SAM" id="MobiDB-lite"/>
    </source>
</evidence>
<feature type="compositionally biased region" description="Low complexity" evidence="12">
    <location>
        <begin position="1"/>
        <end position="16"/>
    </location>
</feature>
<protein>
    <recommendedName>
        <fullName evidence="11">Glycosyltransferases</fullName>
        <ecNumber evidence="11">2.4.-.-</ecNumber>
    </recommendedName>
</protein>
<dbReference type="EC" id="2.4.-.-" evidence="11"/>
<dbReference type="GO" id="GO:0010417">
    <property type="term" value="P:glucuronoxylan biosynthetic process"/>
    <property type="evidence" value="ECO:0007669"/>
    <property type="project" value="TreeGrafter"/>
</dbReference>
<evidence type="ECO:0000256" key="2">
    <source>
        <dbReference type="ARBA" id="ARBA00022676"/>
    </source>
</evidence>
<evidence type="ECO:0000256" key="9">
    <source>
        <dbReference type="ARBA" id="ARBA00023316"/>
    </source>
</evidence>
<keyword evidence="14" id="KW-1185">Reference proteome</keyword>
<dbReference type="GO" id="GO:0042285">
    <property type="term" value="F:xylosyltransferase activity"/>
    <property type="evidence" value="ECO:0007669"/>
    <property type="project" value="TreeGrafter"/>
</dbReference>
<evidence type="ECO:0000313" key="13">
    <source>
        <dbReference type="EMBL" id="KAG8043108.1"/>
    </source>
</evidence>
<sequence length="405" mass="46152">MASSPSPRKNTSSSNKPPRRRPLLLQRAMLHSSLCFLVGLLIGLAPSDWPAAALLVPSDIFRVLHAAINNRTGLISTSRYSISRRRQQPQLLVVVTTTEQYSDPERRAAGLTRTAHALRLVSPPLLWLVVEAVHDEKEAPPTARLLRGTGVVHRYLTYKKQQQASSARSCREQQRNLALGHIEEHRIAGVVLFGGLADVYDLRLLHRLREIRTFGAWPVATVSAYERKVAVHGPLCDLKQQQDEIVVTGWWFHDSIVALPVVADRPPPEPEMDGFAFSSSLLWDPHRWDRFPLSEPDTSQVSPSIAFLLSLSPCTSCFSVPKFSMFLIKFCFKYNNISIYKRLFSSSKYTYYYSLNLLLITLHARNHSYMYLYSLIYTHNVSEEYGLLVYLLNNMRKPKFCNILR</sequence>
<name>A0A8J5QZB4_ZIZPA</name>
<feature type="region of interest" description="Disordered" evidence="12">
    <location>
        <begin position="1"/>
        <end position="20"/>
    </location>
</feature>
<evidence type="ECO:0000256" key="10">
    <source>
        <dbReference type="PIRSR" id="PIRSR605027-4"/>
    </source>
</evidence>
<reference evidence="13" key="1">
    <citation type="journal article" date="2021" name="bioRxiv">
        <title>Whole Genome Assembly and Annotation of Northern Wild Rice, Zizania palustris L., Supports a Whole Genome Duplication in the Zizania Genus.</title>
        <authorList>
            <person name="Haas M."/>
            <person name="Kono T."/>
            <person name="Macchietto M."/>
            <person name="Millas R."/>
            <person name="McGilp L."/>
            <person name="Shao M."/>
            <person name="Duquette J."/>
            <person name="Hirsch C.N."/>
            <person name="Kimball J."/>
        </authorList>
    </citation>
    <scope>NUCLEOTIDE SEQUENCE</scope>
    <source>
        <tissue evidence="13">Fresh leaf tissue</tissue>
    </source>
</reference>
<evidence type="ECO:0000256" key="1">
    <source>
        <dbReference type="ARBA" id="ARBA00004323"/>
    </source>
</evidence>
<keyword evidence="8" id="KW-0472">Membrane</keyword>
<keyword evidence="2" id="KW-0328">Glycosyltransferase</keyword>